<dbReference type="EMBL" id="FN653173">
    <property type="protein sequence ID" value="CBY13265.1"/>
    <property type="molecule type" value="Genomic_DNA"/>
</dbReference>
<keyword evidence="2" id="KW-1185">Reference proteome</keyword>
<gene>
    <name evidence="1" type="ORF">GSOID_T00004045001</name>
</gene>
<sequence length="59" mass="6837">MARHAATIYVHEHHFNLFIFFLQTILLAQRQSFSGRLLGNGRLFLPELVIISDQQRSSP</sequence>
<evidence type="ECO:0000313" key="1">
    <source>
        <dbReference type="EMBL" id="CBY13265.1"/>
    </source>
</evidence>
<dbReference type="InParanoid" id="E4XU68"/>
<dbReference type="AlphaFoldDB" id="E4XU68"/>
<dbReference type="Proteomes" id="UP000001307">
    <property type="component" value="Unassembled WGS sequence"/>
</dbReference>
<reference evidence="1" key="1">
    <citation type="journal article" date="2010" name="Science">
        <title>Plasticity of animal genome architecture unmasked by rapid evolution of a pelagic tunicate.</title>
        <authorList>
            <person name="Denoeud F."/>
            <person name="Henriet S."/>
            <person name="Mungpakdee S."/>
            <person name="Aury J.M."/>
            <person name="Da Silva C."/>
            <person name="Brinkmann H."/>
            <person name="Mikhaleva J."/>
            <person name="Olsen L.C."/>
            <person name="Jubin C."/>
            <person name="Canestro C."/>
            <person name="Bouquet J.M."/>
            <person name="Danks G."/>
            <person name="Poulain J."/>
            <person name="Campsteijn C."/>
            <person name="Adamski M."/>
            <person name="Cross I."/>
            <person name="Yadetie F."/>
            <person name="Muffato M."/>
            <person name="Louis A."/>
            <person name="Butcher S."/>
            <person name="Tsagkogeorga G."/>
            <person name="Konrad A."/>
            <person name="Singh S."/>
            <person name="Jensen M.F."/>
            <person name="Cong E.H."/>
            <person name="Eikeseth-Otteraa H."/>
            <person name="Noel B."/>
            <person name="Anthouard V."/>
            <person name="Porcel B.M."/>
            <person name="Kachouri-Lafond R."/>
            <person name="Nishino A."/>
            <person name="Ugolini M."/>
            <person name="Chourrout P."/>
            <person name="Nishida H."/>
            <person name="Aasland R."/>
            <person name="Huzurbazar S."/>
            <person name="Westhof E."/>
            <person name="Delsuc F."/>
            <person name="Lehrach H."/>
            <person name="Reinhardt R."/>
            <person name="Weissenbach J."/>
            <person name="Roy S.W."/>
            <person name="Artiguenave F."/>
            <person name="Postlethwait J.H."/>
            <person name="Manak J.R."/>
            <person name="Thompson E.M."/>
            <person name="Jaillon O."/>
            <person name="Du Pasquier L."/>
            <person name="Boudinot P."/>
            <person name="Liberles D.A."/>
            <person name="Volff J.N."/>
            <person name="Philippe H."/>
            <person name="Lenhard B."/>
            <person name="Roest Crollius H."/>
            <person name="Wincker P."/>
            <person name="Chourrout D."/>
        </authorList>
    </citation>
    <scope>NUCLEOTIDE SEQUENCE [LARGE SCALE GENOMIC DNA]</scope>
</reference>
<evidence type="ECO:0000313" key="2">
    <source>
        <dbReference type="Proteomes" id="UP000001307"/>
    </source>
</evidence>
<protein>
    <submittedName>
        <fullName evidence="1">Uncharacterized protein</fullName>
    </submittedName>
</protein>
<organism evidence="1">
    <name type="scientific">Oikopleura dioica</name>
    <name type="common">Tunicate</name>
    <dbReference type="NCBI Taxonomy" id="34765"/>
    <lineage>
        <taxon>Eukaryota</taxon>
        <taxon>Metazoa</taxon>
        <taxon>Chordata</taxon>
        <taxon>Tunicata</taxon>
        <taxon>Appendicularia</taxon>
        <taxon>Copelata</taxon>
        <taxon>Oikopleuridae</taxon>
        <taxon>Oikopleura</taxon>
    </lineage>
</organism>
<name>E4XU68_OIKDI</name>
<accession>E4XU68</accession>
<proteinExistence type="predicted"/>